<reference evidence="2 3" key="1">
    <citation type="submission" date="2017-05" db="EMBL/GenBank/DDBJ databases">
        <title>Isolation of Rhodococcus sp. S2-17 biodegrading of BP-3.</title>
        <authorList>
            <person name="Lee Y."/>
            <person name="Kim K.H."/>
            <person name="Chun B.H."/>
            <person name="Jung H.S."/>
            <person name="Jeon C.O."/>
        </authorList>
    </citation>
    <scope>NUCLEOTIDE SEQUENCE [LARGE SCALE GENOMIC DNA]</scope>
    <source>
        <strain evidence="2 3">S2-17</strain>
        <plasmid evidence="3">prb11</plasmid>
    </source>
</reference>
<evidence type="ECO:0000313" key="2">
    <source>
        <dbReference type="EMBL" id="AWK77048.1"/>
    </source>
</evidence>
<keyword evidence="3" id="KW-1185">Reference proteome</keyword>
<keyword evidence="2" id="KW-0614">Plasmid</keyword>
<dbReference type="KEGG" id="roz:CBI38_37315"/>
<gene>
    <name evidence="2" type="ORF">CBI38_37315</name>
</gene>
<keyword evidence="1" id="KW-0472">Membrane</keyword>
<evidence type="ECO:0000313" key="3">
    <source>
        <dbReference type="Proteomes" id="UP000245711"/>
    </source>
</evidence>
<sequence>MVAVLSSVQVAYHAASVDVLAQIGTEPPQPPPGVDKFLLLLSWVKWGGVVLAIAGLVIGGVMLAMERSGARDGDGKSKIVGAMIGAVVIGLAPAVINQLAS</sequence>
<name>A0A2S2C8A6_9NOCA</name>
<dbReference type="RefSeq" id="WP_109336446.1">
    <property type="nucleotide sequence ID" value="NZ_CP021357.1"/>
</dbReference>
<proteinExistence type="predicted"/>
<keyword evidence="1" id="KW-0812">Transmembrane</keyword>
<keyword evidence="1" id="KW-1133">Transmembrane helix</keyword>
<organism evidence="2 3">
    <name type="scientific">Rhodococcus oxybenzonivorans</name>
    <dbReference type="NCBI Taxonomy" id="1990687"/>
    <lineage>
        <taxon>Bacteria</taxon>
        <taxon>Bacillati</taxon>
        <taxon>Actinomycetota</taxon>
        <taxon>Actinomycetes</taxon>
        <taxon>Mycobacteriales</taxon>
        <taxon>Nocardiaceae</taxon>
        <taxon>Rhodococcus</taxon>
    </lineage>
</organism>
<dbReference type="Proteomes" id="UP000245711">
    <property type="component" value="Plasmid pRB11"/>
</dbReference>
<evidence type="ECO:0000256" key="1">
    <source>
        <dbReference type="SAM" id="Phobius"/>
    </source>
</evidence>
<evidence type="ECO:0008006" key="4">
    <source>
        <dbReference type="Google" id="ProtNLM"/>
    </source>
</evidence>
<geneLocation type="plasmid" evidence="3">
    <name>prb11</name>
</geneLocation>
<feature type="transmembrane region" description="Helical" evidence="1">
    <location>
        <begin position="77"/>
        <end position="96"/>
    </location>
</feature>
<dbReference type="AlphaFoldDB" id="A0A2S2C8A6"/>
<protein>
    <recommendedName>
        <fullName evidence="4">Conjugal transfer protein TrbC</fullName>
    </recommendedName>
</protein>
<feature type="transmembrane region" description="Helical" evidence="1">
    <location>
        <begin position="45"/>
        <end position="65"/>
    </location>
</feature>
<accession>A0A2S2C8A6</accession>
<dbReference type="OrthoDB" id="4478216at2"/>
<dbReference type="EMBL" id="CP021357">
    <property type="protein sequence ID" value="AWK77048.1"/>
    <property type="molecule type" value="Genomic_DNA"/>
</dbReference>